<organism evidence="2 3">
    <name type="scientific">Paracoccus fontiphilus</name>
    <dbReference type="NCBI Taxonomy" id="1815556"/>
    <lineage>
        <taxon>Bacteria</taxon>
        <taxon>Pseudomonadati</taxon>
        <taxon>Pseudomonadota</taxon>
        <taxon>Alphaproteobacteria</taxon>
        <taxon>Rhodobacterales</taxon>
        <taxon>Paracoccaceae</taxon>
        <taxon>Paracoccus</taxon>
    </lineage>
</organism>
<reference evidence="3" key="1">
    <citation type="journal article" date="2019" name="Int. J. Syst. Evol. Microbiol.">
        <title>The Global Catalogue of Microorganisms (GCM) 10K type strain sequencing project: providing services to taxonomists for standard genome sequencing and annotation.</title>
        <authorList>
            <consortium name="The Broad Institute Genomics Platform"/>
            <consortium name="The Broad Institute Genome Sequencing Center for Infectious Disease"/>
            <person name="Wu L."/>
            <person name="Ma J."/>
        </authorList>
    </citation>
    <scope>NUCLEOTIDE SEQUENCE [LARGE SCALE GENOMIC DNA]</scope>
    <source>
        <strain evidence="3">KCTC 52239</strain>
    </source>
</reference>
<feature type="signal peptide" evidence="1">
    <location>
        <begin position="1"/>
        <end position="20"/>
    </location>
</feature>
<dbReference type="RefSeq" id="WP_207471093.1">
    <property type="nucleotide sequence ID" value="NZ_JAFNAW010000061.1"/>
</dbReference>
<evidence type="ECO:0000256" key="1">
    <source>
        <dbReference type="SAM" id="SignalP"/>
    </source>
</evidence>
<protein>
    <submittedName>
        <fullName evidence="2">Uncharacterized protein</fullName>
    </submittedName>
</protein>
<name>A0ABV7IH71_9RHOB</name>
<comment type="caution">
    <text evidence="2">The sequence shown here is derived from an EMBL/GenBank/DDBJ whole genome shotgun (WGS) entry which is preliminary data.</text>
</comment>
<keyword evidence="1" id="KW-0732">Signal</keyword>
<feature type="chain" id="PRO_5045848613" evidence="1">
    <location>
        <begin position="21"/>
        <end position="81"/>
    </location>
</feature>
<dbReference type="EMBL" id="JBHRTE010000046">
    <property type="protein sequence ID" value="MFC3168709.1"/>
    <property type="molecule type" value="Genomic_DNA"/>
</dbReference>
<evidence type="ECO:0000313" key="2">
    <source>
        <dbReference type="EMBL" id="MFC3168709.1"/>
    </source>
</evidence>
<dbReference type="Proteomes" id="UP001595557">
    <property type="component" value="Unassembled WGS sequence"/>
</dbReference>
<proteinExistence type="predicted"/>
<accession>A0ABV7IH71</accession>
<keyword evidence="3" id="KW-1185">Reference proteome</keyword>
<sequence length="81" mass="8454">MITADAAAKLIAVFAPGAVAVSLTEATAITKQYCEDLKKQPNVWSGKRDVTVVYKDSEGQDIAITATPVSPGSTGTDQVLE</sequence>
<gene>
    <name evidence="2" type="ORF">ACFOD7_11680</name>
</gene>
<evidence type="ECO:0000313" key="3">
    <source>
        <dbReference type="Proteomes" id="UP001595557"/>
    </source>
</evidence>